<evidence type="ECO:0000256" key="4">
    <source>
        <dbReference type="ARBA" id="ARBA00023136"/>
    </source>
</evidence>
<dbReference type="Proteomes" id="UP000002071">
    <property type="component" value="Chromosome"/>
</dbReference>
<dbReference type="OrthoDB" id="242087at2157"/>
<evidence type="ECO:0000256" key="2">
    <source>
        <dbReference type="ARBA" id="ARBA00022692"/>
    </source>
</evidence>
<evidence type="ECO:0000256" key="3">
    <source>
        <dbReference type="ARBA" id="ARBA00022989"/>
    </source>
</evidence>
<gene>
    <name evidence="6" type="ordered locus">Huta_2221</name>
</gene>
<dbReference type="Pfam" id="PF00420">
    <property type="entry name" value="Oxidored_q2"/>
    <property type="match status" value="1"/>
</dbReference>
<dbReference type="STRING" id="519442.Huta_2221"/>
<dbReference type="GeneID" id="8384515"/>
<keyword evidence="4 5" id="KW-0472">Membrane</keyword>
<evidence type="ECO:0000313" key="7">
    <source>
        <dbReference type="Proteomes" id="UP000002071"/>
    </source>
</evidence>
<dbReference type="HOGENOM" id="CLU_2379347_0_0_2"/>
<keyword evidence="7" id="KW-1185">Reference proteome</keyword>
<dbReference type="GO" id="GO:0016020">
    <property type="term" value="C:membrane"/>
    <property type="evidence" value="ECO:0007669"/>
    <property type="project" value="UniProtKB-SubCell"/>
</dbReference>
<evidence type="ECO:0000256" key="1">
    <source>
        <dbReference type="ARBA" id="ARBA00004141"/>
    </source>
</evidence>
<sequence length="94" mass="9591">MTALAYGVAIALLLIGLAAVLSGANAVKTLIGIEIASKGVLVNFVATDPAGSQGIVILLILIDAIVVAVLLGLVVAVYRQYGTLDMDALGRLTW</sequence>
<protein>
    <submittedName>
        <fullName evidence="6">NADH-ubiquinone oxidoreductase chain 4L</fullName>
    </submittedName>
</protein>
<dbReference type="Gene3D" id="1.10.287.3510">
    <property type="match status" value="1"/>
</dbReference>
<comment type="subcellular location">
    <subcellularLocation>
        <location evidence="1">Membrane</location>
        <topology evidence="1">Multi-pass membrane protein</topology>
    </subcellularLocation>
</comment>
<dbReference type="KEGG" id="hut:Huta_2221"/>
<dbReference type="EMBL" id="CP001687">
    <property type="protein sequence ID" value="ACV12388.1"/>
    <property type="molecule type" value="Genomic_DNA"/>
</dbReference>
<evidence type="ECO:0000313" key="6">
    <source>
        <dbReference type="EMBL" id="ACV12388.1"/>
    </source>
</evidence>
<feature type="transmembrane region" description="Helical" evidence="5">
    <location>
        <begin position="50"/>
        <end position="78"/>
    </location>
</feature>
<dbReference type="InterPro" id="IPR039428">
    <property type="entry name" value="NUOK/Mnh_C1-like"/>
</dbReference>
<evidence type="ECO:0000256" key="5">
    <source>
        <dbReference type="SAM" id="Phobius"/>
    </source>
</evidence>
<dbReference type="RefSeq" id="WP_015789958.1">
    <property type="nucleotide sequence ID" value="NC_013158.1"/>
</dbReference>
<keyword evidence="3 5" id="KW-1133">Transmembrane helix</keyword>
<name>C7NUN1_HALUD</name>
<keyword evidence="2 5" id="KW-0812">Transmembrane</keyword>
<keyword evidence="6" id="KW-0830">Ubiquinone</keyword>
<proteinExistence type="predicted"/>
<dbReference type="AlphaFoldDB" id="C7NUN1"/>
<organism evidence="6 7">
    <name type="scientific">Halorhabdus utahensis (strain DSM 12940 / JCM 11049 / AX-2)</name>
    <dbReference type="NCBI Taxonomy" id="519442"/>
    <lineage>
        <taxon>Archaea</taxon>
        <taxon>Methanobacteriati</taxon>
        <taxon>Methanobacteriota</taxon>
        <taxon>Stenosarchaea group</taxon>
        <taxon>Halobacteria</taxon>
        <taxon>Halobacteriales</taxon>
        <taxon>Haloarculaceae</taxon>
        <taxon>Halorhabdus</taxon>
    </lineage>
</organism>
<dbReference type="eggNOG" id="arCOG15061">
    <property type="taxonomic scope" value="Archaea"/>
</dbReference>
<reference evidence="6 7" key="1">
    <citation type="journal article" date="2009" name="Stand. Genomic Sci.">
        <title>Complete genome sequence of Halorhabdus utahensis type strain (AX-2).</title>
        <authorList>
            <person name="Anderson I."/>
            <person name="Tindall B.J."/>
            <person name="Pomrenke H."/>
            <person name="Goker M."/>
            <person name="Lapidus A."/>
            <person name="Nolan M."/>
            <person name="Copeland A."/>
            <person name="Glavina Del Rio T."/>
            <person name="Chen F."/>
            <person name="Tice H."/>
            <person name="Cheng J.F."/>
            <person name="Lucas S."/>
            <person name="Chertkov O."/>
            <person name="Bruce D."/>
            <person name="Brettin T."/>
            <person name="Detter J.C."/>
            <person name="Han C."/>
            <person name="Goodwin L."/>
            <person name="Land M."/>
            <person name="Hauser L."/>
            <person name="Chang Y.J."/>
            <person name="Jeffries C.D."/>
            <person name="Pitluck S."/>
            <person name="Pati A."/>
            <person name="Mavromatis K."/>
            <person name="Ivanova N."/>
            <person name="Ovchinnikova G."/>
            <person name="Chen A."/>
            <person name="Palaniappan K."/>
            <person name="Chain P."/>
            <person name="Rohde M."/>
            <person name="Bristow J."/>
            <person name="Eisen J.A."/>
            <person name="Markowitz V."/>
            <person name="Hugenholtz P."/>
            <person name="Kyrpides N.C."/>
            <person name="Klenk H.P."/>
        </authorList>
    </citation>
    <scope>NUCLEOTIDE SEQUENCE [LARGE SCALE GENOMIC DNA]</scope>
    <source>
        <strain evidence="7">DSM 12940 / JCM 11049 / AX-2</strain>
    </source>
</reference>
<accession>C7NUN1</accession>